<evidence type="ECO:0000313" key="19">
    <source>
        <dbReference type="WBParaSite" id="EVEC_0000334401-mRNA-1"/>
    </source>
</evidence>
<dbReference type="PROSITE" id="PS50245">
    <property type="entry name" value="CAP_GLY_2"/>
    <property type="match status" value="1"/>
</dbReference>
<keyword evidence="10" id="KW-0243">Dynein</keyword>
<feature type="coiled-coil region" evidence="14">
    <location>
        <begin position="318"/>
        <end position="584"/>
    </location>
</feature>
<evidence type="ECO:0000256" key="8">
    <source>
        <dbReference type="ARBA" id="ARBA00022701"/>
    </source>
</evidence>
<dbReference type="SMART" id="SM01052">
    <property type="entry name" value="CAP_GLY"/>
    <property type="match status" value="1"/>
</dbReference>
<dbReference type="GO" id="GO:0000132">
    <property type="term" value="P:establishment of mitotic spindle orientation"/>
    <property type="evidence" value="ECO:0007669"/>
    <property type="project" value="TreeGrafter"/>
</dbReference>
<dbReference type="GO" id="GO:0005874">
    <property type="term" value="C:microtubule"/>
    <property type="evidence" value="ECO:0007669"/>
    <property type="project" value="UniProtKB-KW"/>
</dbReference>
<evidence type="ECO:0000256" key="9">
    <source>
        <dbReference type="ARBA" id="ARBA00022776"/>
    </source>
</evidence>
<accession>A0A0N4V0B0</accession>
<organism evidence="19">
    <name type="scientific">Enterobius vermicularis</name>
    <name type="common">Human pinworm</name>
    <dbReference type="NCBI Taxonomy" id="51028"/>
    <lineage>
        <taxon>Eukaryota</taxon>
        <taxon>Metazoa</taxon>
        <taxon>Ecdysozoa</taxon>
        <taxon>Nematoda</taxon>
        <taxon>Chromadorea</taxon>
        <taxon>Rhabditida</taxon>
        <taxon>Spirurina</taxon>
        <taxon>Oxyuridomorpha</taxon>
        <taxon>Oxyuroidea</taxon>
        <taxon>Oxyuridae</taxon>
        <taxon>Enterobius</taxon>
    </lineage>
</organism>
<dbReference type="GO" id="GO:0000776">
    <property type="term" value="C:kinetochore"/>
    <property type="evidence" value="ECO:0007669"/>
    <property type="project" value="TreeGrafter"/>
</dbReference>
<keyword evidence="12" id="KW-0206">Cytoskeleton</keyword>
<evidence type="ECO:0000256" key="2">
    <source>
        <dbReference type="ARBA" id="ARBA00004186"/>
    </source>
</evidence>
<evidence type="ECO:0000256" key="15">
    <source>
        <dbReference type="SAM" id="MobiDB-lite"/>
    </source>
</evidence>
<sequence>MYYSRHLFLCSLSGTIVKGIIFKLFLDEFPRTEDRGKGEVAFYGETQFADGIWVGIILNEPRGLNNGTVKGVEYFRCENKHGIFFRPAQVKPEGKSRMQPPSSLRMPSASSRTDLAAIKKKSTSVWLLSVRYEYVIRSTPSMTPSSSTEKLKSMESVASVGTGTNKTPPHAKGSHHTEAKAGTGKVELRNTPSRLSNIARGSSSVSAKNSSLATINSAAGSVDEAKVEKDDDENTVVREGVKDMVKKMEESSASSPAFVPPTLPPDMDASNELEWLRIQHKDLSEKLETLRQKRREDHVKLLELERCRIQVQGLEEFKVKMCEAHKELQKKLQEREQELRELGMKKSDDEGIAEIEERLELVTLDREMAEEKAEILQAELEAQKEKVAELEIELEILRSEMERQADVTENQNAVVKAKQLEQQNSMLREAVVKLRDALGQAIADKQEVTKDNEALREENTAFVDAVMGSEEMIEKLTDKNLGMEEKIRSLEEAIEDLEALRGMDEEIIETQKETEKDLRLELDGTQCAIADLNRQIKANLDQAEEHDKVVQKFRQKISELNHMNQDYTDQILRMKEQIQEMEAGESGSGAPIGLITANRAFAEAVEKEMKFVELESIRQRANYLEAFLPDNFSKPGGDNDAVILNTLFPRLSKKASALVKLLDLKYPTVPGGLRREHVTKSHKAEQWAHSAKFVYFLSALTAVVHKFGSSIQRCSVERLSRLSQMHVEMSSQERAIDQYIELLRMDRLDENTATENIQKTISYFQNVFSVHMASEWYDGRLLFNDVLSQLEAGLQWLKINIQRVGYFLFPDQEDNEIAQLETALLAAVSDCQQLLIRVKNRVPSEGEFALTQEVDDQLTFATCTLEKGATILDRFCSVASTQLSMLPGKSIAHLFFFLDVEGLEVERLKEMLLSAIEKTHGKGKEAEGDELVKNDLYTLRSTLAEIANAVEKMTSDIKESEEKPFPPLLERAHARKQDAVEAESLRWQVEKKEVEITELRKAIRSKNEDLSNFRLRLEMAQSKIESSDKADEVRLQVLQSRCDELEVELRKKRTEFDETVEALQRDLTVLEKENADLKERSRHMCKKTLLMNLNNSMAQSAVSSVPTTPLSLGGSIASHMAEIEYLESELADKQQSRLLDLEMSRLNPIELPRTICGPLTLLSVNQDKTKETLDKLAKEAENLLLEASKFQVPHVEDFTKPGNIRQAEERMRSLRVAEINLRIKDLRLRMQKFFAHTYAGEQPPQFLREFYASQGEAPKVVDEAAKEGTRGIKSEKFKRAYNNLFGNLEAEKRAFEERHLTAVAVQ</sequence>
<comment type="subcellular location">
    <subcellularLocation>
        <location evidence="3">Cytoplasm</location>
        <location evidence="3">Cell cortex</location>
    </subcellularLocation>
    <subcellularLocation>
        <location evidence="1">Cytoplasm</location>
        <location evidence="1">Cytoskeleton</location>
        <location evidence="1">Microtubule organizing center</location>
        <location evidence="1">Centrosome</location>
        <location evidence="1">Centriole</location>
    </subcellularLocation>
    <subcellularLocation>
        <location evidence="2">Cytoplasm</location>
        <location evidence="2">Cytoskeleton</location>
        <location evidence="2">Spindle</location>
    </subcellularLocation>
</comment>
<dbReference type="WBParaSite" id="EVEC_0000334401-mRNA-1">
    <property type="protein sequence ID" value="EVEC_0000334401-mRNA-1"/>
    <property type="gene ID" value="EVEC_0000334401"/>
</dbReference>
<keyword evidence="8" id="KW-0493">Microtubule</keyword>
<dbReference type="GO" id="GO:0030286">
    <property type="term" value="C:dynein complex"/>
    <property type="evidence" value="ECO:0007669"/>
    <property type="project" value="UniProtKB-KW"/>
</dbReference>
<evidence type="ECO:0000313" key="17">
    <source>
        <dbReference type="EMBL" id="VDD87909.1"/>
    </source>
</evidence>
<dbReference type="PANTHER" id="PTHR18916:SF6">
    <property type="entry name" value="DYNACTIN SUBUNIT 1"/>
    <property type="match status" value="1"/>
</dbReference>
<feature type="region of interest" description="Disordered" evidence="15">
    <location>
        <begin position="140"/>
        <end position="182"/>
    </location>
</feature>
<evidence type="ECO:0000256" key="11">
    <source>
        <dbReference type="ARBA" id="ARBA00023054"/>
    </source>
</evidence>
<dbReference type="EMBL" id="UXUI01007497">
    <property type="protein sequence ID" value="VDD87909.1"/>
    <property type="molecule type" value="Genomic_DNA"/>
</dbReference>
<gene>
    <name evidence="17" type="ORF">EVEC_LOCUS3052</name>
</gene>
<keyword evidence="13" id="KW-0131">Cell cycle</keyword>
<protein>
    <recommendedName>
        <fullName evidence="5">Dynactin subunit 1</fullName>
    </recommendedName>
</protein>
<dbReference type="SUPFAM" id="SSF74924">
    <property type="entry name" value="Cap-Gly domain"/>
    <property type="match status" value="1"/>
</dbReference>
<dbReference type="InterPro" id="IPR022157">
    <property type="entry name" value="Dynactin"/>
</dbReference>
<evidence type="ECO:0000313" key="18">
    <source>
        <dbReference type="Proteomes" id="UP000274131"/>
    </source>
</evidence>
<dbReference type="Proteomes" id="UP000274131">
    <property type="component" value="Unassembled WGS sequence"/>
</dbReference>
<feature type="coiled-coil region" evidence="14">
    <location>
        <begin position="1035"/>
        <end position="1080"/>
    </location>
</feature>
<keyword evidence="9" id="KW-0498">Mitosis</keyword>
<feature type="coiled-coil region" evidence="14">
    <location>
        <begin position="943"/>
        <end position="1009"/>
    </location>
</feature>
<dbReference type="GO" id="GO:0051301">
    <property type="term" value="P:cell division"/>
    <property type="evidence" value="ECO:0007669"/>
    <property type="project" value="UniProtKB-KW"/>
</dbReference>
<dbReference type="InterPro" id="IPR036859">
    <property type="entry name" value="CAP-Gly_dom_sf"/>
</dbReference>
<proteinExistence type="inferred from homology"/>
<keyword evidence="7" id="KW-0132">Cell division</keyword>
<evidence type="ECO:0000256" key="12">
    <source>
        <dbReference type="ARBA" id="ARBA00023212"/>
    </source>
</evidence>
<keyword evidence="18" id="KW-1185">Reference proteome</keyword>
<evidence type="ECO:0000256" key="3">
    <source>
        <dbReference type="ARBA" id="ARBA00004544"/>
    </source>
</evidence>
<reference evidence="19" key="1">
    <citation type="submission" date="2017-02" db="UniProtKB">
        <authorList>
            <consortium name="WormBaseParasite"/>
        </authorList>
    </citation>
    <scope>IDENTIFICATION</scope>
</reference>
<name>A0A0N4V0B0_ENTVE</name>
<dbReference type="Gene3D" id="2.30.30.190">
    <property type="entry name" value="CAP Gly-rich-like domain"/>
    <property type="match status" value="1"/>
</dbReference>
<dbReference type="InterPro" id="IPR000938">
    <property type="entry name" value="CAP-Gly_domain"/>
</dbReference>
<feature type="domain" description="CAP-Gly" evidence="16">
    <location>
        <begin position="44"/>
        <end position="86"/>
    </location>
</feature>
<dbReference type="GO" id="GO:0030424">
    <property type="term" value="C:axon"/>
    <property type="evidence" value="ECO:0007669"/>
    <property type="project" value="TreeGrafter"/>
</dbReference>
<dbReference type="GO" id="GO:0000922">
    <property type="term" value="C:spindle pole"/>
    <property type="evidence" value="ECO:0007669"/>
    <property type="project" value="TreeGrafter"/>
</dbReference>
<keyword evidence="6" id="KW-0963">Cytoplasm</keyword>
<feature type="region of interest" description="Disordered" evidence="15">
    <location>
        <begin position="91"/>
        <end position="111"/>
    </location>
</feature>
<evidence type="ECO:0000256" key="14">
    <source>
        <dbReference type="SAM" id="Coils"/>
    </source>
</evidence>
<reference evidence="17 18" key="2">
    <citation type="submission" date="2018-10" db="EMBL/GenBank/DDBJ databases">
        <authorList>
            <consortium name="Pathogen Informatics"/>
        </authorList>
    </citation>
    <scope>NUCLEOTIDE SEQUENCE [LARGE SCALE GENOMIC DNA]</scope>
</reference>
<dbReference type="PANTHER" id="PTHR18916">
    <property type="entry name" value="DYNACTIN 1-RELATED MICROTUBULE-BINDING"/>
    <property type="match status" value="1"/>
</dbReference>
<dbReference type="GO" id="GO:0007097">
    <property type="term" value="P:nuclear migration"/>
    <property type="evidence" value="ECO:0007669"/>
    <property type="project" value="TreeGrafter"/>
</dbReference>
<evidence type="ECO:0000256" key="6">
    <source>
        <dbReference type="ARBA" id="ARBA00022490"/>
    </source>
</evidence>
<evidence type="ECO:0000259" key="16">
    <source>
        <dbReference type="PROSITE" id="PS50245"/>
    </source>
</evidence>
<evidence type="ECO:0000256" key="4">
    <source>
        <dbReference type="ARBA" id="ARBA00011010"/>
    </source>
</evidence>
<dbReference type="OrthoDB" id="2130750at2759"/>
<evidence type="ECO:0000256" key="7">
    <source>
        <dbReference type="ARBA" id="ARBA00022618"/>
    </source>
</evidence>
<evidence type="ECO:0000256" key="5">
    <source>
        <dbReference type="ARBA" id="ARBA00016574"/>
    </source>
</evidence>
<dbReference type="Pfam" id="PF12455">
    <property type="entry name" value="Dynactin"/>
    <property type="match status" value="1"/>
</dbReference>
<evidence type="ECO:0000256" key="13">
    <source>
        <dbReference type="ARBA" id="ARBA00023306"/>
    </source>
</evidence>
<evidence type="ECO:0000256" key="10">
    <source>
        <dbReference type="ARBA" id="ARBA00023017"/>
    </source>
</evidence>
<dbReference type="STRING" id="51028.A0A0N4V0B0"/>
<comment type="similarity">
    <text evidence="4">Belongs to the dynactin 150 kDa subunit family.</text>
</comment>
<dbReference type="GO" id="GO:0005814">
    <property type="term" value="C:centriole"/>
    <property type="evidence" value="ECO:0007669"/>
    <property type="project" value="UniProtKB-SubCell"/>
</dbReference>
<evidence type="ECO:0000256" key="1">
    <source>
        <dbReference type="ARBA" id="ARBA00004114"/>
    </source>
</evidence>
<dbReference type="Pfam" id="PF01302">
    <property type="entry name" value="CAP_GLY"/>
    <property type="match status" value="1"/>
</dbReference>
<keyword evidence="11 14" id="KW-0175">Coiled coil</keyword>